<reference evidence="2 3" key="1">
    <citation type="submission" date="2013-09" db="EMBL/GenBank/DDBJ databases">
        <title>Corchorus capsularis genome sequencing.</title>
        <authorList>
            <person name="Alam M."/>
            <person name="Haque M.S."/>
            <person name="Islam M.S."/>
            <person name="Emdad E.M."/>
            <person name="Islam M.M."/>
            <person name="Ahmed B."/>
            <person name="Halim A."/>
            <person name="Hossen Q.M.M."/>
            <person name="Hossain M.Z."/>
            <person name="Ahmed R."/>
            <person name="Khan M.M."/>
            <person name="Islam R."/>
            <person name="Rashid M.M."/>
            <person name="Khan S.A."/>
            <person name="Rahman M.S."/>
            <person name="Alam M."/>
        </authorList>
    </citation>
    <scope>NUCLEOTIDE SEQUENCE [LARGE SCALE GENOMIC DNA]</scope>
    <source>
        <strain evidence="3">cv. CVL-1</strain>
        <tissue evidence="2">Whole seedling</tissue>
    </source>
</reference>
<dbReference type="AlphaFoldDB" id="A0A1R3GHV0"/>
<accession>A0A1R3GHV0</accession>
<proteinExistence type="predicted"/>
<dbReference type="EMBL" id="AWWV01014321">
    <property type="protein sequence ID" value="OMO57663.1"/>
    <property type="molecule type" value="Genomic_DNA"/>
</dbReference>
<sequence length="31" mass="3506">MAPSRFARCRMGQYIGRKSSAPRSVPRSVPR</sequence>
<evidence type="ECO:0000256" key="1">
    <source>
        <dbReference type="SAM" id="MobiDB-lite"/>
    </source>
</evidence>
<evidence type="ECO:0000313" key="2">
    <source>
        <dbReference type="EMBL" id="OMO57663.1"/>
    </source>
</evidence>
<evidence type="ECO:0000313" key="3">
    <source>
        <dbReference type="Proteomes" id="UP000188268"/>
    </source>
</evidence>
<comment type="caution">
    <text evidence="2">The sequence shown here is derived from an EMBL/GenBank/DDBJ whole genome shotgun (WGS) entry which is preliminary data.</text>
</comment>
<dbReference type="Proteomes" id="UP000188268">
    <property type="component" value="Unassembled WGS sequence"/>
</dbReference>
<keyword evidence="3" id="KW-1185">Reference proteome</keyword>
<feature type="compositionally biased region" description="Low complexity" evidence="1">
    <location>
        <begin position="17"/>
        <end position="31"/>
    </location>
</feature>
<protein>
    <submittedName>
        <fullName evidence="2">Uncharacterized protein</fullName>
    </submittedName>
</protein>
<gene>
    <name evidence="2" type="ORF">CCACVL1_25719</name>
</gene>
<organism evidence="2 3">
    <name type="scientific">Corchorus capsularis</name>
    <name type="common">Jute</name>
    <dbReference type="NCBI Taxonomy" id="210143"/>
    <lineage>
        <taxon>Eukaryota</taxon>
        <taxon>Viridiplantae</taxon>
        <taxon>Streptophyta</taxon>
        <taxon>Embryophyta</taxon>
        <taxon>Tracheophyta</taxon>
        <taxon>Spermatophyta</taxon>
        <taxon>Magnoliopsida</taxon>
        <taxon>eudicotyledons</taxon>
        <taxon>Gunneridae</taxon>
        <taxon>Pentapetalae</taxon>
        <taxon>rosids</taxon>
        <taxon>malvids</taxon>
        <taxon>Malvales</taxon>
        <taxon>Malvaceae</taxon>
        <taxon>Grewioideae</taxon>
        <taxon>Apeibeae</taxon>
        <taxon>Corchorus</taxon>
    </lineage>
</organism>
<name>A0A1R3GHV0_COCAP</name>
<dbReference type="Gramene" id="OMO57663">
    <property type="protein sequence ID" value="OMO57663"/>
    <property type="gene ID" value="CCACVL1_25719"/>
</dbReference>
<feature type="region of interest" description="Disordered" evidence="1">
    <location>
        <begin position="1"/>
        <end position="31"/>
    </location>
</feature>